<gene>
    <name evidence="1" type="ORF">M378DRAFT_164678</name>
</gene>
<organism evidence="1 2">
    <name type="scientific">Amanita muscaria (strain Koide BX008)</name>
    <dbReference type="NCBI Taxonomy" id="946122"/>
    <lineage>
        <taxon>Eukaryota</taxon>
        <taxon>Fungi</taxon>
        <taxon>Dikarya</taxon>
        <taxon>Basidiomycota</taxon>
        <taxon>Agaricomycotina</taxon>
        <taxon>Agaricomycetes</taxon>
        <taxon>Agaricomycetidae</taxon>
        <taxon>Agaricales</taxon>
        <taxon>Pluteineae</taxon>
        <taxon>Amanitaceae</taxon>
        <taxon>Amanita</taxon>
    </lineage>
</organism>
<dbReference type="InParanoid" id="A0A0C2X3R0"/>
<sequence>MAFLRQNIKSRGTNANAETTSSLPLHAVAKLVNPGVALRFNCTRYENFKNWEPSEIQGRRCCFGSLFESAT</sequence>
<accession>A0A0C2X3R0</accession>
<proteinExistence type="predicted"/>
<dbReference type="AlphaFoldDB" id="A0A0C2X3R0"/>
<protein>
    <submittedName>
        <fullName evidence="1">Uncharacterized protein</fullName>
    </submittedName>
</protein>
<evidence type="ECO:0000313" key="1">
    <source>
        <dbReference type="EMBL" id="KIL63368.1"/>
    </source>
</evidence>
<dbReference type="HOGENOM" id="CLU_2739508_0_0_1"/>
<evidence type="ECO:0000313" key="2">
    <source>
        <dbReference type="Proteomes" id="UP000054549"/>
    </source>
</evidence>
<keyword evidence="2" id="KW-1185">Reference proteome</keyword>
<dbReference type="EMBL" id="KN818260">
    <property type="protein sequence ID" value="KIL63368.1"/>
    <property type="molecule type" value="Genomic_DNA"/>
</dbReference>
<dbReference type="Proteomes" id="UP000054549">
    <property type="component" value="Unassembled WGS sequence"/>
</dbReference>
<reference evidence="1 2" key="1">
    <citation type="submission" date="2014-04" db="EMBL/GenBank/DDBJ databases">
        <title>Evolutionary Origins and Diversification of the Mycorrhizal Mutualists.</title>
        <authorList>
            <consortium name="DOE Joint Genome Institute"/>
            <consortium name="Mycorrhizal Genomics Consortium"/>
            <person name="Kohler A."/>
            <person name="Kuo A."/>
            <person name="Nagy L.G."/>
            <person name="Floudas D."/>
            <person name="Copeland A."/>
            <person name="Barry K.W."/>
            <person name="Cichocki N."/>
            <person name="Veneault-Fourrey C."/>
            <person name="LaButti K."/>
            <person name="Lindquist E.A."/>
            <person name="Lipzen A."/>
            <person name="Lundell T."/>
            <person name="Morin E."/>
            <person name="Murat C."/>
            <person name="Riley R."/>
            <person name="Ohm R."/>
            <person name="Sun H."/>
            <person name="Tunlid A."/>
            <person name="Henrissat B."/>
            <person name="Grigoriev I.V."/>
            <person name="Hibbett D.S."/>
            <person name="Martin F."/>
        </authorList>
    </citation>
    <scope>NUCLEOTIDE SEQUENCE [LARGE SCALE GENOMIC DNA]</scope>
    <source>
        <strain evidence="1 2">Koide BX008</strain>
    </source>
</reference>
<name>A0A0C2X3R0_AMAMK</name>